<dbReference type="EMBL" id="JARMAB010000012">
    <property type="protein sequence ID" value="MED1203381.1"/>
    <property type="molecule type" value="Genomic_DNA"/>
</dbReference>
<organism evidence="2 3">
    <name type="scientific">Heyndrickxia acidicola</name>
    <dbReference type="NCBI Taxonomy" id="209389"/>
    <lineage>
        <taxon>Bacteria</taxon>
        <taxon>Bacillati</taxon>
        <taxon>Bacillota</taxon>
        <taxon>Bacilli</taxon>
        <taxon>Bacillales</taxon>
        <taxon>Bacillaceae</taxon>
        <taxon>Heyndrickxia</taxon>
    </lineage>
</organism>
<accession>A0ABU6MFD7</accession>
<reference evidence="2 3" key="1">
    <citation type="submission" date="2023-03" db="EMBL/GenBank/DDBJ databases">
        <title>Bacillus Genome Sequencing.</title>
        <authorList>
            <person name="Dunlap C."/>
        </authorList>
    </citation>
    <scope>NUCLEOTIDE SEQUENCE [LARGE SCALE GENOMIC DNA]</scope>
    <source>
        <strain evidence="2 3">B-23453</strain>
    </source>
</reference>
<protein>
    <recommendedName>
        <fullName evidence="4">Spore protein</fullName>
    </recommendedName>
</protein>
<comment type="caution">
    <text evidence="2">The sequence shown here is derived from an EMBL/GenBank/DDBJ whole genome shotgun (WGS) entry which is preliminary data.</text>
</comment>
<evidence type="ECO:0008006" key="4">
    <source>
        <dbReference type="Google" id="ProtNLM"/>
    </source>
</evidence>
<sequence length="51" mass="5696">MKRKARDSSGISEFVETPQERRDEEAPQSPRGKGVPVAQINQQDDQGTINN</sequence>
<evidence type="ECO:0000313" key="2">
    <source>
        <dbReference type="EMBL" id="MED1203381.1"/>
    </source>
</evidence>
<evidence type="ECO:0000313" key="3">
    <source>
        <dbReference type="Proteomes" id="UP001341444"/>
    </source>
</evidence>
<feature type="compositionally biased region" description="Polar residues" evidence="1">
    <location>
        <begin position="39"/>
        <end position="51"/>
    </location>
</feature>
<keyword evidence="3" id="KW-1185">Reference proteome</keyword>
<feature type="region of interest" description="Disordered" evidence="1">
    <location>
        <begin position="1"/>
        <end position="51"/>
    </location>
</feature>
<evidence type="ECO:0000256" key="1">
    <source>
        <dbReference type="SAM" id="MobiDB-lite"/>
    </source>
</evidence>
<proteinExistence type="predicted"/>
<dbReference type="RefSeq" id="WP_328006911.1">
    <property type="nucleotide sequence ID" value="NZ_JARMAB010000012.1"/>
</dbReference>
<gene>
    <name evidence="2" type="ORF">P4T90_09855</name>
</gene>
<name>A0ABU6MFD7_9BACI</name>
<dbReference type="Proteomes" id="UP001341444">
    <property type="component" value="Unassembled WGS sequence"/>
</dbReference>